<dbReference type="Proteomes" id="UP001595816">
    <property type="component" value="Unassembled WGS sequence"/>
</dbReference>
<comment type="caution">
    <text evidence="5">The sequence shown here is derived from an EMBL/GenBank/DDBJ whole genome shotgun (WGS) entry which is preliminary data.</text>
</comment>
<keyword evidence="6" id="KW-1185">Reference proteome</keyword>
<reference evidence="6" key="1">
    <citation type="journal article" date="2019" name="Int. J. Syst. Evol. Microbiol.">
        <title>The Global Catalogue of Microorganisms (GCM) 10K type strain sequencing project: providing services to taxonomists for standard genome sequencing and annotation.</title>
        <authorList>
            <consortium name="The Broad Institute Genomics Platform"/>
            <consortium name="The Broad Institute Genome Sequencing Center for Infectious Disease"/>
            <person name="Wu L."/>
            <person name="Ma J."/>
        </authorList>
    </citation>
    <scope>NUCLEOTIDE SEQUENCE [LARGE SCALE GENOMIC DNA]</scope>
    <source>
        <strain evidence="6">CGMCC 4.7289</strain>
    </source>
</reference>
<dbReference type="PANTHER" id="PTHR43046">
    <property type="entry name" value="GDP-MANNOSE MANNOSYL HYDROLASE"/>
    <property type="match status" value="1"/>
</dbReference>
<protein>
    <submittedName>
        <fullName evidence="5">NUDIX hydrolase</fullName>
    </submittedName>
</protein>
<dbReference type="PROSITE" id="PS00893">
    <property type="entry name" value="NUDIX_BOX"/>
    <property type="match status" value="1"/>
</dbReference>
<dbReference type="PROSITE" id="PS51462">
    <property type="entry name" value="NUDIX"/>
    <property type="match status" value="1"/>
</dbReference>
<evidence type="ECO:0000256" key="1">
    <source>
        <dbReference type="ARBA" id="ARBA00001946"/>
    </source>
</evidence>
<evidence type="ECO:0000259" key="4">
    <source>
        <dbReference type="PROSITE" id="PS51462"/>
    </source>
</evidence>
<dbReference type="Pfam" id="PF00293">
    <property type="entry name" value="NUDIX"/>
    <property type="match status" value="1"/>
</dbReference>
<proteinExistence type="predicted"/>
<evidence type="ECO:0000313" key="6">
    <source>
        <dbReference type="Proteomes" id="UP001595816"/>
    </source>
</evidence>
<dbReference type="RefSeq" id="WP_253751139.1">
    <property type="nucleotide sequence ID" value="NZ_JAMZDZ010000001.1"/>
</dbReference>
<gene>
    <name evidence="5" type="ORF">ACFOZ4_37275</name>
</gene>
<keyword evidence="3" id="KW-0460">Magnesium</keyword>
<dbReference type="CDD" id="cd04685">
    <property type="entry name" value="NUDIX_Hydrolase"/>
    <property type="match status" value="1"/>
</dbReference>
<feature type="domain" description="Nudix hydrolase" evidence="4">
    <location>
        <begin position="7"/>
        <end position="155"/>
    </location>
</feature>
<name>A0ABV8LYV5_9ACTN</name>
<dbReference type="PANTHER" id="PTHR43046:SF12">
    <property type="entry name" value="GDP-MANNOSE MANNOSYL HYDROLASE"/>
    <property type="match status" value="1"/>
</dbReference>
<evidence type="ECO:0000313" key="5">
    <source>
        <dbReference type="EMBL" id="MFC4136291.1"/>
    </source>
</evidence>
<dbReference type="InterPro" id="IPR015797">
    <property type="entry name" value="NUDIX_hydrolase-like_dom_sf"/>
</dbReference>
<dbReference type="GO" id="GO:0016787">
    <property type="term" value="F:hydrolase activity"/>
    <property type="evidence" value="ECO:0007669"/>
    <property type="project" value="UniProtKB-KW"/>
</dbReference>
<sequence length="162" mass="17922">MTDGEIKIRRAARVLLLDADDRVLMLKIHDPSAVRGPGPLPSMDFWLLVGGGLNPEESYEQAARREVFEETGITDLVLGPCILRQEKVVENPYGELQHVKQQVFVGRVPSGVPVSFDGHEPLEASTTLGYEWFTHAQVLAREPYETFVPLGLGKLMGEVLLG</sequence>
<accession>A0ABV8LYV5</accession>
<comment type="cofactor">
    <cofactor evidence="1">
        <name>Mg(2+)</name>
        <dbReference type="ChEBI" id="CHEBI:18420"/>
    </cofactor>
</comment>
<dbReference type="EMBL" id="JBHSAY010000029">
    <property type="protein sequence ID" value="MFC4136291.1"/>
    <property type="molecule type" value="Genomic_DNA"/>
</dbReference>
<dbReference type="SUPFAM" id="SSF55811">
    <property type="entry name" value="Nudix"/>
    <property type="match status" value="1"/>
</dbReference>
<organism evidence="5 6">
    <name type="scientific">Hamadaea flava</name>
    <dbReference type="NCBI Taxonomy" id="1742688"/>
    <lineage>
        <taxon>Bacteria</taxon>
        <taxon>Bacillati</taxon>
        <taxon>Actinomycetota</taxon>
        <taxon>Actinomycetes</taxon>
        <taxon>Micromonosporales</taxon>
        <taxon>Micromonosporaceae</taxon>
        <taxon>Hamadaea</taxon>
    </lineage>
</organism>
<dbReference type="Gene3D" id="3.90.79.10">
    <property type="entry name" value="Nucleoside Triphosphate Pyrophosphohydrolase"/>
    <property type="match status" value="1"/>
</dbReference>
<keyword evidence="2 5" id="KW-0378">Hydrolase</keyword>
<evidence type="ECO:0000256" key="3">
    <source>
        <dbReference type="ARBA" id="ARBA00022842"/>
    </source>
</evidence>
<dbReference type="InterPro" id="IPR000086">
    <property type="entry name" value="NUDIX_hydrolase_dom"/>
</dbReference>
<evidence type="ECO:0000256" key="2">
    <source>
        <dbReference type="ARBA" id="ARBA00022801"/>
    </source>
</evidence>
<dbReference type="InterPro" id="IPR020084">
    <property type="entry name" value="NUDIX_hydrolase_CS"/>
</dbReference>